<evidence type="ECO:0000313" key="1">
    <source>
        <dbReference type="EMBL" id="MBI1492853.1"/>
    </source>
</evidence>
<dbReference type="EMBL" id="JADCKQ010000002">
    <property type="protein sequence ID" value="MBI1492853.1"/>
    <property type="molecule type" value="Genomic_DNA"/>
</dbReference>
<evidence type="ECO:0000313" key="2">
    <source>
        <dbReference type="Proteomes" id="UP000640583"/>
    </source>
</evidence>
<organism evidence="1 2">
    <name type="scientific">Halocynthiibacter styelae</name>
    <dbReference type="NCBI Taxonomy" id="2761955"/>
    <lineage>
        <taxon>Bacteria</taxon>
        <taxon>Pseudomonadati</taxon>
        <taxon>Pseudomonadota</taxon>
        <taxon>Alphaproteobacteria</taxon>
        <taxon>Rhodobacterales</taxon>
        <taxon>Paracoccaceae</taxon>
        <taxon>Halocynthiibacter</taxon>
    </lineage>
</organism>
<proteinExistence type="predicted"/>
<accession>A0A8J7IC32</accession>
<reference evidence="1" key="1">
    <citation type="submission" date="2020-10" db="EMBL/GenBank/DDBJ databases">
        <title>Paenihalocynthiibacter styelae gen. nov., sp. nov., isolated from stalked sea squirt Styela clava.</title>
        <authorList>
            <person name="Kim Y.-O."/>
            <person name="Yoon J.-H."/>
        </authorList>
    </citation>
    <scope>NUCLEOTIDE SEQUENCE</scope>
    <source>
        <strain evidence="1">MYP1-1</strain>
    </source>
</reference>
<gene>
    <name evidence="1" type="ORF">H1D41_04310</name>
</gene>
<protein>
    <submittedName>
        <fullName evidence="1">Uncharacterized protein</fullName>
    </submittedName>
</protein>
<comment type="caution">
    <text evidence="1">The sequence shown here is derived from an EMBL/GenBank/DDBJ whole genome shotgun (WGS) entry which is preliminary data.</text>
</comment>
<dbReference type="AlphaFoldDB" id="A0A8J7IC32"/>
<keyword evidence="2" id="KW-1185">Reference proteome</keyword>
<name>A0A8J7IC32_9RHOB</name>
<dbReference type="RefSeq" id="WP_228847744.1">
    <property type="nucleotide sequence ID" value="NZ_JADCKQ010000002.1"/>
</dbReference>
<sequence>MDDESLMMIRAHGFIHLDGKSHRAVGDAILIDYPGKKRVCMLLVGYLLHLVSEALASPFLPSKDVARLWLRRIASSIRGLTPPLYSQNSTPTVPQNACLHLSVPRHKHPAPTRRKFPSVLPSYNWSRTRKITTLVFKGFFKFAVKRPSRSDQGGGTTLTHRAIPGKIRQTTWIHPGMPLQSDRNSA</sequence>
<dbReference type="Proteomes" id="UP000640583">
    <property type="component" value="Unassembled WGS sequence"/>
</dbReference>